<accession>A0A6S6W710</accession>
<reference evidence="2" key="1">
    <citation type="submission" date="2021-02" db="EMBL/GenBank/DDBJ databases">
        <authorList>
            <person name="Syme A R."/>
            <person name="Syme A R."/>
            <person name="Moolhuijzen P."/>
        </authorList>
    </citation>
    <scope>NUCLEOTIDE SEQUENCE</scope>
    <source>
        <strain evidence="2">W1-1</strain>
    </source>
</reference>
<feature type="region of interest" description="Disordered" evidence="1">
    <location>
        <begin position="1"/>
        <end position="82"/>
    </location>
</feature>
<name>A0A6S6W710_9PLEO</name>
<evidence type="ECO:0000256" key="1">
    <source>
        <dbReference type="SAM" id="MobiDB-lite"/>
    </source>
</evidence>
<evidence type="ECO:0000313" key="3">
    <source>
        <dbReference type="Proteomes" id="UP000472372"/>
    </source>
</evidence>
<dbReference type="AlphaFoldDB" id="A0A6S6W710"/>
<feature type="compositionally biased region" description="Acidic residues" evidence="1">
    <location>
        <begin position="71"/>
        <end position="82"/>
    </location>
</feature>
<gene>
    <name evidence="2" type="ORF">PTTW11_07639</name>
</gene>
<dbReference type="EMBL" id="HG992983">
    <property type="protein sequence ID" value="CAE7192881.1"/>
    <property type="molecule type" value="Genomic_DNA"/>
</dbReference>
<organism evidence="2 3">
    <name type="scientific">Pyrenophora teres f. teres</name>
    <dbReference type="NCBI Taxonomy" id="97479"/>
    <lineage>
        <taxon>Eukaryota</taxon>
        <taxon>Fungi</taxon>
        <taxon>Dikarya</taxon>
        <taxon>Ascomycota</taxon>
        <taxon>Pezizomycotina</taxon>
        <taxon>Dothideomycetes</taxon>
        <taxon>Pleosporomycetidae</taxon>
        <taxon>Pleosporales</taxon>
        <taxon>Pleosporineae</taxon>
        <taxon>Pleosporaceae</taxon>
        <taxon>Pyrenophora</taxon>
    </lineage>
</organism>
<protein>
    <submittedName>
        <fullName evidence="2">Uncharacterized protein</fullName>
    </submittedName>
</protein>
<sequence length="123" mass="13884">MVTKSHQIAFDMGSEDRMELDNDGGNDAIVPDISNNLGNLLSDPSDLFTGRSPKKKEKDEEDGIPPRPVDQEDADDANNEEDYEAYYVNLSDLQYDTHPPDRPHWFIGLEKPLPHPSLAFLED</sequence>
<evidence type="ECO:0000313" key="2">
    <source>
        <dbReference type="EMBL" id="CAE7192881.1"/>
    </source>
</evidence>
<dbReference type="Proteomes" id="UP000472372">
    <property type="component" value="Chromosome 7"/>
</dbReference>
<proteinExistence type="predicted"/>